<accession>A0A8H3XQ38</accession>
<gene>
    <name evidence="1" type="ORF">IFM46972_10439</name>
</gene>
<evidence type="ECO:0000313" key="2">
    <source>
        <dbReference type="Proteomes" id="UP000465221"/>
    </source>
</evidence>
<dbReference type="Proteomes" id="UP000465221">
    <property type="component" value="Unassembled WGS sequence"/>
</dbReference>
<dbReference type="EMBL" id="BLKC01000132">
    <property type="protein sequence ID" value="GFF56141.1"/>
    <property type="molecule type" value="Genomic_DNA"/>
</dbReference>
<dbReference type="Gene3D" id="3.90.1150.10">
    <property type="entry name" value="Aspartate Aminotransferase, domain 1"/>
    <property type="match status" value="1"/>
</dbReference>
<dbReference type="SUPFAM" id="SSF53383">
    <property type="entry name" value="PLP-dependent transferases"/>
    <property type="match status" value="1"/>
</dbReference>
<comment type="caution">
    <text evidence="1">The sequence shown here is derived from an EMBL/GenBank/DDBJ whole genome shotgun (WGS) entry which is preliminary data.</text>
</comment>
<proteinExistence type="predicted"/>
<protein>
    <submittedName>
        <fullName evidence="1">4-aminobutyrate aminotransferase</fullName>
    </submittedName>
</protein>
<keyword evidence="1" id="KW-0032">Aminotransferase</keyword>
<dbReference type="InterPro" id="IPR015424">
    <property type="entry name" value="PyrdxlP-dep_Trfase"/>
</dbReference>
<name>A0A8H3XQ38_9EURO</name>
<keyword evidence="1" id="KW-0808">Transferase</keyword>
<sequence>MFTDILYESLAALSTRFSELIFNLRVGKAREMRNVGINIGSCGVSTIRLRPMLISGEEHIPLLLDGFEKVFARIGK</sequence>
<evidence type="ECO:0000313" key="1">
    <source>
        <dbReference type="EMBL" id="GFF56141.1"/>
    </source>
</evidence>
<dbReference type="AlphaFoldDB" id="A0A8H3XQ38"/>
<organism evidence="1 2">
    <name type="scientific">Aspergillus udagawae</name>
    <dbReference type="NCBI Taxonomy" id="91492"/>
    <lineage>
        <taxon>Eukaryota</taxon>
        <taxon>Fungi</taxon>
        <taxon>Dikarya</taxon>
        <taxon>Ascomycota</taxon>
        <taxon>Pezizomycotina</taxon>
        <taxon>Eurotiomycetes</taxon>
        <taxon>Eurotiomycetidae</taxon>
        <taxon>Eurotiales</taxon>
        <taxon>Aspergillaceae</taxon>
        <taxon>Aspergillus</taxon>
        <taxon>Aspergillus subgen. Fumigati</taxon>
    </lineage>
</organism>
<dbReference type="GO" id="GO:0008483">
    <property type="term" value="F:transaminase activity"/>
    <property type="evidence" value="ECO:0007669"/>
    <property type="project" value="UniProtKB-KW"/>
</dbReference>
<reference evidence="1 2" key="1">
    <citation type="submission" date="2020-01" db="EMBL/GenBank/DDBJ databases">
        <title>Draft genome sequence of Aspergillus udagawae IFM 46972.</title>
        <authorList>
            <person name="Takahashi H."/>
            <person name="Yaguchi T."/>
        </authorList>
    </citation>
    <scope>NUCLEOTIDE SEQUENCE [LARGE SCALE GENOMIC DNA]</scope>
    <source>
        <strain evidence="1 2">IFM 46972</strain>
    </source>
</reference>
<dbReference type="InterPro" id="IPR015422">
    <property type="entry name" value="PyrdxlP-dep_Trfase_small"/>
</dbReference>